<dbReference type="EMBL" id="CCBQ010000011">
    <property type="protein sequence ID" value="CDO92090.1"/>
    <property type="molecule type" value="Genomic_DNA"/>
</dbReference>
<keyword evidence="6 8" id="KW-0472">Membrane</keyword>
<evidence type="ECO:0000313" key="10">
    <source>
        <dbReference type="EMBL" id="CDO92090.1"/>
    </source>
</evidence>
<feature type="domain" description="HIG1" evidence="9">
    <location>
        <begin position="5"/>
        <end position="96"/>
    </location>
</feature>
<organism evidence="10 11">
    <name type="scientific">Kluyveromyces dobzhanskii CBS 2104</name>
    <dbReference type="NCBI Taxonomy" id="1427455"/>
    <lineage>
        <taxon>Eukaryota</taxon>
        <taxon>Fungi</taxon>
        <taxon>Dikarya</taxon>
        <taxon>Ascomycota</taxon>
        <taxon>Saccharomycotina</taxon>
        <taxon>Saccharomycetes</taxon>
        <taxon>Saccharomycetales</taxon>
        <taxon>Saccharomycetaceae</taxon>
        <taxon>Kluyveromyces</taxon>
    </lineage>
</organism>
<evidence type="ECO:0000256" key="6">
    <source>
        <dbReference type="ARBA" id="ARBA00023136"/>
    </source>
</evidence>
<dbReference type="OrthoDB" id="6604018at2759"/>
<evidence type="ECO:0000259" key="9">
    <source>
        <dbReference type="PROSITE" id="PS51503"/>
    </source>
</evidence>
<proteinExistence type="predicted"/>
<feature type="transmembrane region" description="Helical" evidence="8">
    <location>
        <begin position="33"/>
        <end position="52"/>
    </location>
</feature>
<dbReference type="InterPro" id="IPR007667">
    <property type="entry name" value="Hypoxia_induced_domain"/>
</dbReference>
<protein>
    <recommendedName>
        <fullName evidence="2">Respiratory supercomplex factor 1, mitochondrial</fullName>
    </recommendedName>
</protein>
<dbReference type="Gene3D" id="6.10.140.1320">
    <property type="match status" value="1"/>
</dbReference>
<evidence type="ECO:0000313" key="11">
    <source>
        <dbReference type="Proteomes" id="UP000031516"/>
    </source>
</evidence>
<evidence type="ECO:0000256" key="1">
    <source>
        <dbReference type="ARBA" id="ARBA00004325"/>
    </source>
</evidence>
<evidence type="ECO:0000256" key="5">
    <source>
        <dbReference type="ARBA" id="ARBA00023128"/>
    </source>
</evidence>
<evidence type="ECO:0000256" key="3">
    <source>
        <dbReference type="ARBA" id="ARBA00022692"/>
    </source>
</evidence>
<sequence length="158" mass="18597">MSYLPSSFDSDVEDWDEMPFVDKMVHHCKQQPLVPLGTLATTGAVILAVLNVKNGNKRKAQIWFRWRVGLQGFTLLALVAGSYLYGSNKKERESQEEQLRKKAKMREELWIQELERRDQETKSRRQKAEFARQKAKDMELETSKLQQELKELEERLKK</sequence>
<feature type="region of interest" description="Disordered" evidence="7">
    <location>
        <begin position="116"/>
        <end position="142"/>
    </location>
</feature>
<dbReference type="GO" id="GO:0097250">
    <property type="term" value="P:mitochondrial respirasome assembly"/>
    <property type="evidence" value="ECO:0007669"/>
    <property type="project" value="TreeGrafter"/>
</dbReference>
<feature type="transmembrane region" description="Helical" evidence="8">
    <location>
        <begin position="64"/>
        <end position="85"/>
    </location>
</feature>
<keyword evidence="3 8" id="KW-0812">Transmembrane</keyword>
<dbReference type="PANTHER" id="PTHR12297">
    <property type="entry name" value="HYPOXIA-INDUCBILE GENE 1 HIG1 -RELATED"/>
    <property type="match status" value="1"/>
</dbReference>
<comment type="subcellular location">
    <subcellularLocation>
        <location evidence="1">Mitochondrion membrane</location>
    </subcellularLocation>
</comment>
<dbReference type="Proteomes" id="UP000031516">
    <property type="component" value="Unassembled WGS sequence"/>
</dbReference>
<evidence type="ECO:0000256" key="4">
    <source>
        <dbReference type="ARBA" id="ARBA00022989"/>
    </source>
</evidence>
<keyword evidence="5" id="KW-0496">Mitochondrion</keyword>
<evidence type="ECO:0000256" key="7">
    <source>
        <dbReference type="SAM" id="MobiDB-lite"/>
    </source>
</evidence>
<dbReference type="Pfam" id="PF04588">
    <property type="entry name" value="HIG_1_N"/>
    <property type="match status" value="1"/>
</dbReference>
<dbReference type="InterPro" id="IPR050355">
    <property type="entry name" value="RCF1"/>
</dbReference>
<evidence type="ECO:0000256" key="8">
    <source>
        <dbReference type="SAM" id="Phobius"/>
    </source>
</evidence>
<evidence type="ECO:0000256" key="2">
    <source>
        <dbReference type="ARBA" id="ARBA00013887"/>
    </source>
</evidence>
<accession>A0A0A8KZB1</accession>
<dbReference type="PANTHER" id="PTHR12297:SF3">
    <property type="entry name" value="HIG1 DOMAIN FAMILY MEMBER 1A"/>
    <property type="match status" value="1"/>
</dbReference>
<gene>
    <name evidence="10" type="ORF">KLDO_g417</name>
</gene>
<name>A0A0A8KZB1_9SACH</name>
<dbReference type="GO" id="GO:0031966">
    <property type="term" value="C:mitochondrial membrane"/>
    <property type="evidence" value="ECO:0007669"/>
    <property type="project" value="UniProtKB-SubCell"/>
</dbReference>
<dbReference type="PROSITE" id="PS51503">
    <property type="entry name" value="HIG1"/>
    <property type="match status" value="1"/>
</dbReference>
<comment type="caution">
    <text evidence="10">The sequence shown here is derived from an EMBL/GenBank/DDBJ whole genome shotgun (WGS) entry which is preliminary data.</text>
</comment>
<keyword evidence="4 8" id="KW-1133">Transmembrane helix</keyword>
<keyword evidence="11" id="KW-1185">Reference proteome</keyword>
<dbReference type="AlphaFoldDB" id="A0A0A8KZB1"/>
<reference evidence="10 11" key="1">
    <citation type="submission" date="2014-03" db="EMBL/GenBank/DDBJ databases">
        <title>The genome of Kluyveromyces dobzhanskii.</title>
        <authorList>
            <person name="Nystedt B."/>
            <person name="Astrom S."/>
        </authorList>
    </citation>
    <scope>NUCLEOTIDE SEQUENCE [LARGE SCALE GENOMIC DNA]</scope>
    <source>
        <strain evidence="10 11">CBS 2104</strain>
    </source>
</reference>